<comment type="caution">
    <text evidence="2">The sequence shown here is derived from an EMBL/GenBank/DDBJ whole genome shotgun (WGS) entry which is preliminary data.</text>
</comment>
<feature type="coiled-coil region" evidence="1">
    <location>
        <begin position="87"/>
        <end position="131"/>
    </location>
</feature>
<protein>
    <submittedName>
        <fullName evidence="2">Uncharacterized protein</fullName>
    </submittedName>
</protein>
<dbReference type="Proteomes" id="UP000177370">
    <property type="component" value="Unassembled WGS sequence"/>
</dbReference>
<evidence type="ECO:0000313" key="3">
    <source>
        <dbReference type="Proteomes" id="UP000177370"/>
    </source>
</evidence>
<evidence type="ECO:0000313" key="2">
    <source>
        <dbReference type="EMBL" id="OGI65873.1"/>
    </source>
</evidence>
<dbReference type="AlphaFoldDB" id="A0A1F6V8B2"/>
<sequence length="209" mass="24356">MKKYILTLFVISFIVPSIALASWYNPFSWFRKSANETQKIEVPVPETTSNPVLPIKTISTPKSEEHKIIYDTKTAEKPVTQTITVQDPTLQRRIQQLELENQQLKLQIEKLNNLQQLVQTQKEEIESLKSVPVFSKDKECEEAKEFINSIGERVTDLRERQAKEIADYMKNEIKLQKDIDAIKNKYRVEGSQIDREIKSAKNKIELYCI</sequence>
<dbReference type="EMBL" id="MFTP01000011">
    <property type="protein sequence ID" value="OGI65873.1"/>
    <property type="molecule type" value="Genomic_DNA"/>
</dbReference>
<proteinExistence type="predicted"/>
<evidence type="ECO:0000256" key="1">
    <source>
        <dbReference type="SAM" id="Coils"/>
    </source>
</evidence>
<keyword evidence="1" id="KW-0175">Coiled coil</keyword>
<reference evidence="2 3" key="1">
    <citation type="journal article" date="2016" name="Nat. Commun.">
        <title>Thousands of microbial genomes shed light on interconnected biogeochemical processes in an aquifer system.</title>
        <authorList>
            <person name="Anantharaman K."/>
            <person name="Brown C.T."/>
            <person name="Hug L.A."/>
            <person name="Sharon I."/>
            <person name="Castelle C.J."/>
            <person name="Probst A.J."/>
            <person name="Thomas B.C."/>
            <person name="Singh A."/>
            <person name="Wilkins M.J."/>
            <person name="Karaoz U."/>
            <person name="Brodie E.L."/>
            <person name="Williams K.H."/>
            <person name="Hubbard S.S."/>
            <person name="Banfield J.F."/>
        </authorList>
    </citation>
    <scope>NUCLEOTIDE SEQUENCE [LARGE SCALE GENOMIC DNA]</scope>
</reference>
<name>A0A1F6V8B2_9BACT</name>
<gene>
    <name evidence="2" type="ORF">A2647_01540</name>
</gene>
<organism evidence="2 3">
    <name type="scientific">Candidatus Nomurabacteria bacterium RIFCSPHIGHO2_01_FULL_40_24b</name>
    <dbReference type="NCBI Taxonomy" id="1801739"/>
    <lineage>
        <taxon>Bacteria</taxon>
        <taxon>Candidatus Nomuraibacteriota</taxon>
    </lineage>
</organism>
<accession>A0A1F6V8B2</accession>